<dbReference type="AlphaFoldDB" id="A0AAD5TI03"/>
<dbReference type="NCBIfam" id="TIGR00617">
    <property type="entry name" value="rpa1"/>
    <property type="match status" value="1"/>
</dbReference>
<dbReference type="SUPFAM" id="SSF50249">
    <property type="entry name" value="Nucleic acid-binding proteins"/>
    <property type="match status" value="4"/>
</dbReference>
<reference evidence="15" key="1">
    <citation type="submission" date="2020-05" db="EMBL/GenBank/DDBJ databases">
        <title>Phylogenomic resolution of chytrid fungi.</title>
        <authorList>
            <person name="Stajich J.E."/>
            <person name="Amses K."/>
            <person name="Simmons R."/>
            <person name="Seto K."/>
            <person name="Myers J."/>
            <person name="Bonds A."/>
            <person name="Quandt C.A."/>
            <person name="Barry K."/>
            <person name="Liu P."/>
            <person name="Grigoriev I."/>
            <person name="Longcore J.E."/>
            <person name="James T.Y."/>
        </authorList>
    </citation>
    <scope>NUCLEOTIDE SEQUENCE</scope>
    <source>
        <strain evidence="15">JEL0379</strain>
    </source>
</reference>
<dbReference type="GO" id="GO:0003677">
    <property type="term" value="F:DNA binding"/>
    <property type="evidence" value="ECO:0007669"/>
    <property type="project" value="UniProtKB-KW"/>
</dbReference>
<dbReference type="Pfam" id="PF04057">
    <property type="entry name" value="Rep-A_N"/>
    <property type="match status" value="1"/>
</dbReference>
<dbReference type="CDD" id="cd04477">
    <property type="entry name" value="RPA1N"/>
    <property type="match status" value="1"/>
</dbReference>
<keyword evidence="8 9" id="KW-0539">Nucleus</keyword>
<evidence type="ECO:0000313" key="16">
    <source>
        <dbReference type="Proteomes" id="UP001212152"/>
    </source>
</evidence>
<accession>A0AAD5TI03</accession>
<dbReference type="InterPro" id="IPR007199">
    <property type="entry name" value="Rep_factor-A_N"/>
</dbReference>
<comment type="function">
    <text evidence="9">As part of the replication protein A (RPA/RP-A), a single-stranded DNA-binding heterotrimeric complex, may play an essential role in DNA replication, recombination and repair. Binds and stabilizes single-stranded DNA intermediates, preventing complementary DNA reannealing and recruiting different proteins involved in DNA metabolism.</text>
</comment>
<feature type="compositionally biased region" description="Polar residues" evidence="10">
    <location>
        <begin position="178"/>
        <end position="197"/>
    </location>
</feature>
<keyword evidence="5 9" id="KW-0863">Zinc-finger</keyword>
<evidence type="ECO:0000256" key="4">
    <source>
        <dbReference type="ARBA" id="ARBA00022723"/>
    </source>
</evidence>
<dbReference type="InterPro" id="IPR012340">
    <property type="entry name" value="NA-bd_OB-fold"/>
</dbReference>
<name>A0AAD5TI03_9FUNG</name>
<dbReference type="FunFam" id="2.40.50.140:FF:000117">
    <property type="entry name" value="Replication protein A subunit"/>
    <property type="match status" value="1"/>
</dbReference>
<evidence type="ECO:0000259" key="12">
    <source>
        <dbReference type="Pfam" id="PF04057"/>
    </source>
</evidence>
<dbReference type="InterPro" id="IPR004591">
    <property type="entry name" value="Rfa1"/>
</dbReference>
<evidence type="ECO:0000259" key="13">
    <source>
        <dbReference type="Pfam" id="PF08646"/>
    </source>
</evidence>
<feature type="domain" description="Replication protein A OB" evidence="14">
    <location>
        <begin position="356"/>
        <end position="452"/>
    </location>
</feature>
<evidence type="ECO:0000256" key="6">
    <source>
        <dbReference type="ARBA" id="ARBA00022833"/>
    </source>
</evidence>
<keyword evidence="4 9" id="KW-0479">Metal-binding</keyword>
<keyword evidence="16" id="KW-1185">Reference proteome</keyword>
<keyword evidence="6 9" id="KW-0862">Zinc</keyword>
<protein>
    <recommendedName>
        <fullName evidence="9">Replication protein A subunit</fullName>
    </recommendedName>
</protein>
<dbReference type="GO" id="GO:0008270">
    <property type="term" value="F:zinc ion binding"/>
    <property type="evidence" value="ECO:0007669"/>
    <property type="project" value="UniProtKB-KW"/>
</dbReference>
<comment type="similarity">
    <text evidence="2 9">Belongs to the replication factor A protein 1 family.</text>
</comment>
<evidence type="ECO:0000313" key="15">
    <source>
        <dbReference type="EMBL" id="KAJ3177007.1"/>
    </source>
</evidence>
<dbReference type="Pfam" id="PF16900">
    <property type="entry name" value="REPA_OB_2"/>
    <property type="match status" value="1"/>
</dbReference>
<evidence type="ECO:0000259" key="14">
    <source>
        <dbReference type="Pfam" id="PF16900"/>
    </source>
</evidence>
<dbReference type="Gene3D" id="2.40.50.140">
    <property type="entry name" value="Nucleic acid-binding proteins"/>
    <property type="match status" value="4"/>
</dbReference>
<evidence type="ECO:0000256" key="5">
    <source>
        <dbReference type="ARBA" id="ARBA00022771"/>
    </source>
</evidence>
<feature type="domain" description="Replication factor-A protein 1 N-terminal" evidence="12">
    <location>
        <begin position="29"/>
        <end position="115"/>
    </location>
</feature>
<dbReference type="FunFam" id="2.40.50.140:FF:000090">
    <property type="entry name" value="Replication protein A subunit"/>
    <property type="match status" value="1"/>
</dbReference>
<dbReference type="GO" id="GO:0006310">
    <property type="term" value="P:DNA recombination"/>
    <property type="evidence" value="ECO:0007669"/>
    <property type="project" value="InterPro"/>
</dbReference>
<organism evidence="15 16">
    <name type="scientific">Geranomyces variabilis</name>
    <dbReference type="NCBI Taxonomy" id="109894"/>
    <lineage>
        <taxon>Eukaryota</taxon>
        <taxon>Fungi</taxon>
        <taxon>Fungi incertae sedis</taxon>
        <taxon>Chytridiomycota</taxon>
        <taxon>Chytridiomycota incertae sedis</taxon>
        <taxon>Chytridiomycetes</taxon>
        <taxon>Spizellomycetales</taxon>
        <taxon>Powellomycetaceae</taxon>
        <taxon>Geranomyces</taxon>
    </lineage>
</organism>
<comment type="subcellular location">
    <subcellularLocation>
        <location evidence="1 9">Nucleus</location>
    </subcellularLocation>
</comment>
<dbReference type="InterPro" id="IPR004365">
    <property type="entry name" value="NA-bd_OB_tRNA"/>
</dbReference>
<dbReference type="CDD" id="cd04474">
    <property type="entry name" value="RPA1_DBD_A"/>
    <property type="match status" value="1"/>
</dbReference>
<proteinExistence type="inferred from homology"/>
<dbReference type="GO" id="GO:0006281">
    <property type="term" value="P:DNA repair"/>
    <property type="evidence" value="ECO:0007669"/>
    <property type="project" value="InterPro"/>
</dbReference>
<dbReference type="CDD" id="cd04476">
    <property type="entry name" value="RPA1_DBD_C"/>
    <property type="match status" value="1"/>
</dbReference>
<feature type="region of interest" description="Disordered" evidence="10">
    <location>
        <begin position="125"/>
        <end position="231"/>
    </location>
</feature>
<dbReference type="PANTHER" id="PTHR47165:SF4">
    <property type="entry name" value="OS03G0429900 PROTEIN"/>
    <property type="match status" value="1"/>
</dbReference>
<dbReference type="EMBL" id="JADGJQ010000036">
    <property type="protein sequence ID" value="KAJ3177007.1"/>
    <property type="molecule type" value="Genomic_DNA"/>
</dbReference>
<dbReference type="GO" id="GO:0000781">
    <property type="term" value="C:chromosome, telomeric region"/>
    <property type="evidence" value="ECO:0007669"/>
    <property type="project" value="UniProtKB-ARBA"/>
</dbReference>
<dbReference type="InterPro" id="IPR047192">
    <property type="entry name" value="Euk_RPA1_DBD_C"/>
</dbReference>
<comment type="caution">
    <text evidence="15">The sequence shown here is derived from an EMBL/GenBank/DDBJ whole genome shotgun (WGS) entry which is preliminary data.</text>
</comment>
<evidence type="ECO:0000259" key="11">
    <source>
        <dbReference type="Pfam" id="PF01336"/>
    </source>
</evidence>
<dbReference type="GO" id="GO:0007004">
    <property type="term" value="P:telomere maintenance via telomerase"/>
    <property type="evidence" value="ECO:0007669"/>
    <property type="project" value="UniProtKB-ARBA"/>
</dbReference>
<dbReference type="PANTHER" id="PTHR47165">
    <property type="entry name" value="OS03G0429900 PROTEIN"/>
    <property type="match status" value="1"/>
</dbReference>
<dbReference type="Pfam" id="PF08646">
    <property type="entry name" value="Rep_fac-A_C"/>
    <property type="match status" value="1"/>
</dbReference>
<dbReference type="CDD" id="cd04475">
    <property type="entry name" value="RPA1_DBD_B"/>
    <property type="match status" value="1"/>
</dbReference>
<sequence>MSNLQLTQGFLLATYDASGQGASPPEFDTIVVQVLNIKKLGRSPSGPDQPAQPDRYRLILSDGTHFMQAMLAVQLNDLVTSEEIKKNGIIQLNTWNCSAIGAKRVIIILNLTVLTPFQDSIPKQGQPIGLGITGDGAAPAPQQPQQNQPQQQPVTATNNQPSRPVLQQPYVQPKREPQAQQSNYSAYNGQQNQSHNSGYNGGQQYGQNKPNASAYGGSGSANMPPKSGGDAPSAVFPIKSLSPYQNKWTIKARVVSKSDVRTWDNARGQGRLFSCTFVDESGEIRATGFNDAVNTHYDVLKEGKVYYVSKAPIKIAKKQFSNVQNEYEMTLEPQTSITECPDTKDVPGVRYNFIPLDKLNEIEPNTMIDVIGVVKDVGSLSELMSKTTQKPFKKRDLTIVDKSQFEVRMTIWGAQAETFEPQDNPVVAVKGVKLGDYGGRSLSCMSTSSLAQNPDIPEAHLLRGWYDAEGRTGGSFASYMQGGGGGGNQNDPLKVISDIQNQQLGTGEKPDYFKIRGTVMFVRSENNISYPACPSPTCNKKVTDTTNGWRCEKCDKTYPAPQHRYLMSFSIADFTGSQWVQGFNEIGEQLLGRTADEMVAMRESGNQTEYEAVFKAAAFKTCTFKVRAKAETYQDETKVRVSVMSFMPMDWAATAAEMAATVEQLKAM</sequence>
<gene>
    <name evidence="15" type="primary">RFA1</name>
    <name evidence="15" type="ORF">HDU87_004723</name>
</gene>
<dbReference type="InterPro" id="IPR013955">
    <property type="entry name" value="Rep_factor-A_C"/>
</dbReference>
<feature type="domain" description="OB" evidence="11">
    <location>
        <begin position="248"/>
        <end position="319"/>
    </location>
</feature>
<dbReference type="FunFam" id="2.40.50.140:FF:000064">
    <property type="entry name" value="Replication protein A subunit"/>
    <property type="match status" value="1"/>
</dbReference>
<keyword evidence="7 9" id="KW-0238">DNA-binding</keyword>
<dbReference type="InterPro" id="IPR031657">
    <property type="entry name" value="REPA_OB_2"/>
</dbReference>
<evidence type="ECO:0000256" key="9">
    <source>
        <dbReference type="RuleBase" id="RU364130"/>
    </source>
</evidence>
<evidence type="ECO:0000256" key="10">
    <source>
        <dbReference type="SAM" id="MobiDB-lite"/>
    </source>
</evidence>
<evidence type="ECO:0000256" key="7">
    <source>
        <dbReference type="ARBA" id="ARBA00023125"/>
    </source>
</evidence>
<feature type="compositionally biased region" description="Low complexity" evidence="10">
    <location>
        <begin position="137"/>
        <end position="161"/>
    </location>
</feature>
<evidence type="ECO:0000256" key="2">
    <source>
        <dbReference type="ARBA" id="ARBA00005690"/>
    </source>
</evidence>
<dbReference type="Proteomes" id="UP001212152">
    <property type="component" value="Unassembled WGS sequence"/>
</dbReference>
<dbReference type="FunFam" id="2.40.50.140:FF:000041">
    <property type="entry name" value="Replication protein A subunit"/>
    <property type="match status" value="1"/>
</dbReference>
<dbReference type="GO" id="GO:0006260">
    <property type="term" value="P:DNA replication"/>
    <property type="evidence" value="ECO:0007669"/>
    <property type="project" value="UniProtKB-KW"/>
</dbReference>
<feature type="domain" description="Replication factor A C-terminal" evidence="13">
    <location>
        <begin position="512"/>
        <end position="657"/>
    </location>
</feature>
<comment type="subunit">
    <text evidence="9">Component of the heterotrimeric canonical replication protein A complex (RPA).</text>
</comment>
<evidence type="ECO:0000256" key="8">
    <source>
        <dbReference type="ARBA" id="ARBA00023242"/>
    </source>
</evidence>
<dbReference type="GO" id="GO:0005662">
    <property type="term" value="C:DNA replication factor A complex"/>
    <property type="evidence" value="ECO:0007669"/>
    <property type="project" value="UniProtKB-ARBA"/>
</dbReference>
<evidence type="ECO:0000256" key="3">
    <source>
        <dbReference type="ARBA" id="ARBA00022705"/>
    </source>
</evidence>
<keyword evidence="3 9" id="KW-0235">DNA replication</keyword>
<dbReference type="Pfam" id="PF01336">
    <property type="entry name" value="tRNA_anti-codon"/>
    <property type="match status" value="1"/>
</dbReference>
<evidence type="ECO:0000256" key="1">
    <source>
        <dbReference type="ARBA" id="ARBA00004123"/>
    </source>
</evidence>